<dbReference type="PANTHER" id="PTHR47870:SF1">
    <property type="entry name" value="CYTOCHROME C-TYPE BIOGENESIS PROTEIN CCMH"/>
    <property type="match status" value="1"/>
</dbReference>
<dbReference type="EMBL" id="JABBNT010000003">
    <property type="protein sequence ID" value="NMM44952.1"/>
    <property type="molecule type" value="Genomic_DNA"/>
</dbReference>
<keyword evidence="11" id="KW-1185">Reference proteome</keyword>
<gene>
    <name evidence="10" type="ORF">HH303_10720</name>
</gene>
<name>A0A7Y0E0F2_9PROT</name>
<dbReference type="GO" id="GO:0005886">
    <property type="term" value="C:plasma membrane"/>
    <property type="evidence" value="ECO:0007669"/>
    <property type="project" value="TreeGrafter"/>
</dbReference>
<evidence type="ECO:0000256" key="5">
    <source>
        <dbReference type="ARBA" id="ARBA00022748"/>
    </source>
</evidence>
<dbReference type="AlphaFoldDB" id="A0A7Y0E0F2"/>
<keyword evidence="4 7" id="KW-0732">Signal</keyword>
<dbReference type="InterPro" id="IPR005616">
    <property type="entry name" value="CcmH/CycL/Ccl2/NrfF_N"/>
</dbReference>
<dbReference type="Gene3D" id="1.10.8.640">
    <property type="entry name" value="Cytochrome C biogenesis protein"/>
    <property type="match status" value="1"/>
</dbReference>
<dbReference type="Proteomes" id="UP000539372">
    <property type="component" value="Unassembled WGS sequence"/>
</dbReference>
<keyword evidence="7" id="KW-1133">Transmembrane helix</keyword>
<reference evidence="10 11" key="1">
    <citation type="submission" date="2020-04" db="EMBL/GenBank/DDBJ databases">
        <title>Rhodospirillaceae bacterium KN72 isolated from deep sea.</title>
        <authorList>
            <person name="Zhang D.-C."/>
        </authorList>
    </citation>
    <scope>NUCLEOTIDE SEQUENCE [LARGE SCALE GENOMIC DNA]</scope>
    <source>
        <strain evidence="10 11">KN72</strain>
    </source>
</reference>
<evidence type="ECO:0000256" key="7">
    <source>
        <dbReference type="RuleBase" id="RU364112"/>
    </source>
</evidence>
<comment type="caution">
    <text evidence="10">The sequence shown here is derived from an EMBL/GenBank/DDBJ whole genome shotgun (WGS) entry which is preliminary data.</text>
</comment>
<feature type="transmembrane region" description="Helical" evidence="7">
    <location>
        <begin position="106"/>
        <end position="127"/>
    </location>
</feature>
<proteinExistence type="inferred from homology"/>
<evidence type="ECO:0000256" key="8">
    <source>
        <dbReference type="SAM" id="MobiDB-lite"/>
    </source>
</evidence>
<keyword evidence="6 7" id="KW-0408">Iron</keyword>
<evidence type="ECO:0000313" key="11">
    <source>
        <dbReference type="Proteomes" id="UP000539372"/>
    </source>
</evidence>
<keyword evidence="7" id="KW-0472">Membrane</keyword>
<dbReference type="RefSeq" id="WP_169625334.1">
    <property type="nucleotide sequence ID" value="NZ_JABBNT010000003.1"/>
</dbReference>
<keyword evidence="3 7" id="KW-0479">Metal-binding</keyword>
<dbReference type="GO" id="GO:0017004">
    <property type="term" value="P:cytochrome complex assembly"/>
    <property type="evidence" value="ECO:0007669"/>
    <property type="project" value="UniProtKB-KW"/>
</dbReference>
<comment type="similarity">
    <text evidence="1 7">Belongs to the CcmH/CycL/Ccl2/NrfF family.</text>
</comment>
<dbReference type="PANTHER" id="PTHR47870">
    <property type="entry name" value="CYTOCHROME C-TYPE BIOGENESIS PROTEIN CCMH"/>
    <property type="match status" value="1"/>
</dbReference>
<feature type="region of interest" description="Disordered" evidence="8">
    <location>
        <begin position="153"/>
        <end position="174"/>
    </location>
</feature>
<dbReference type="InterPro" id="IPR051263">
    <property type="entry name" value="C-type_cytochrome_biogenesis"/>
</dbReference>
<protein>
    <recommendedName>
        <fullName evidence="7">Cytochrome c-type biogenesis protein</fullName>
    </recommendedName>
</protein>
<organism evidence="10 11">
    <name type="scientific">Pacificispira spongiicola</name>
    <dbReference type="NCBI Taxonomy" id="2729598"/>
    <lineage>
        <taxon>Bacteria</taxon>
        <taxon>Pseudomonadati</taxon>
        <taxon>Pseudomonadota</taxon>
        <taxon>Alphaproteobacteria</taxon>
        <taxon>Rhodospirillales</taxon>
        <taxon>Rhodospirillaceae</taxon>
        <taxon>Pacificispira</taxon>
    </lineage>
</organism>
<evidence type="ECO:0000256" key="1">
    <source>
        <dbReference type="ARBA" id="ARBA00010342"/>
    </source>
</evidence>
<evidence type="ECO:0000256" key="6">
    <source>
        <dbReference type="ARBA" id="ARBA00023004"/>
    </source>
</evidence>
<keyword evidence="2 7" id="KW-0349">Heme</keyword>
<evidence type="ECO:0000259" key="9">
    <source>
        <dbReference type="Pfam" id="PF03918"/>
    </source>
</evidence>
<dbReference type="Pfam" id="PF03918">
    <property type="entry name" value="CcmH"/>
    <property type="match status" value="1"/>
</dbReference>
<keyword evidence="5" id="KW-0201">Cytochrome c-type biogenesis</keyword>
<sequence>MIRFTAAVTGLILLALTGPAQAVLPDEKLSDPALEARARVISQDIRCLVCQNQSIDDSNADLARDLRIIVRERLLAGDTNQEVKDYLTARYGDYVLLSPPMNLETVLLWSGPFVLVAIGLISIGLWYRGRRAQMAEAGGTLTDDERRRIETLLSQAGGDDDGNNRTSGDEGRAS</sequence>
<dbReference type="GO" id="GO:0046872">
    <property type="term" value="F:metal ion binding"/>
    <property type="evidence" value="ECO:0007669"/>
    <property type="project" value="UniProtKB-KW"/>
</dbReference>
<keyword evidence="7" id="KW-0812">Transmembrane</keyword>
<evidence type="ECO:0000256" key="3">
    <source>
        <dbReference type="ARBA" id="ARBA00022723"/>
    </source>
</evidence>
<comment type="function">
    <text evidence="7">Possible subunit of a heme lyase.</text>
</comment>
<dbReference type="CDD" id="cd16378">
    <property type="entry name" value="CcmH_N"/>
    <property type="match status" value="1"/>
</dbReference>
<feature type="signal peptide" evidence="7">
    <location>
        <begin position="1"/>
        <end position="22"/>
    </location>
</feature>
<evidence type="ECO:0000256" key="4">
    <source>
        <dbReference type="ARBA" id="ARBA00022729"/>
    </source>
</evidence>
<evidence type="ECO:0000313" key="10">
    <source>
        <dbReference type="EMBL" id="NMM44952.1"/>
    </source>
</evidence>
<feature type="chain" id="PRO_5031607881" description="Cytochrome c-type biogenesis protein" evidence="7">
    <location>
        <begin position="23"/>
        <end position="174"/>
    </location>
</feature>
<evidence type="ECO:0000256" key="2">
    <source>
        <dbReference type="ARBA" id="ARBA00022617"/>
    </source>
</evidence>
<dbReference type="InterPro" id="IPR038297">
    <property type="entry name" value="CcmH/CycL/NrfF/Ccl2_sf"/>
</dbReference>
<accession>A0A7Y0E0F2</accession>
<feature type="domain" description="CcmH/CycL/Ccl2/NrfF N-terminal" evidence="9">
    <location>
        <begin position="11"/>
        <end position="153"/>
    </location>
</feature>